<evidence type="ECO:0000313" key="1">
    <source>
        <dbReference type="EMBL" id="CAG6654691.1"/>
    </source>
</evidence>
<dbReference type="EMBL" id="HBUF01178719">
    <property type="protein sequence ID" value="CAG6654691.1"/>
    <property type="molecule type" value="Transcribed_RNA"/>
</dbReference>
<protein>
    <submittedName>
        <fullName evidence="1">Uncharacterized protein</fullName>
    </submittedName>
</protein>
<proteinExistence type="predicted"/>
<organism evidence="1">
    <name type="scientific">Cacopsylla melanoneura</name>
    <dbReference type="NCBI Taxonomy" id="428564"/>
    <lineage>
        <taxon>Eukaryota</taxon>
        <taxon>Metazoa</taxon>
        <taxon>Ecdysozoa</taxon>
        <taxon>Arthropoda</taxon>
        <taxon>Hexapoda</taxon>
        <taxon>Insecta</taxon>
        <taxon>Pterygota</taxon>
        <taxon>Neoptera</taxon>
        <taxon>Paraneoptera</taxon>
        <taxon>Hemiptera</taxon>
        <taxon>Sternorrhyncha</taxon>
        <taxon>Psylloidea</taxon>
        <taxon>Psyllidae</taxon>
        <taxon>Psyllinae</taxon>
        <taxon>Cacopsylla</taxon>
    </lineage>
</organism>
<reference evidence="1" key="1">
    <citation type="submission" date="2021-05" db="EMBL/GenBank/DDBJ databases">
        <authorList>
            <person name="Alioto T."/>
            <person name="Alioto T."/>
            <person name="Gomez Garrido J."/>
        </authorList>
    </citation>
    <scope>NUCLEOTIDE SEQUENCE</scope>
</reference>
<dbReference type="AlphaFoldDB" id="A0A8D8RQS6"/>
<name>A0A8D8RQS6_9HEMI</name>
<sequence>MNHFTSTRKKFWVLPSRKSSCSTNIAKFAKKACRILGLVVRHSYFFSSIDTMRLLYTSLVRSRLEYASVIWVPQAKSYVSMLERIQARFLRSLFRRENGFYPAYPNTISYALLRESLVMETLESRREYNYIMLLYNIFNNYCIDIPSALQHIHILVRVPIIGLRARENAPFFTPGDTRGPAYASSTLPIAMAIFNGHASVLDIADNQTNFRETIKSLLYI</sequence>
<accession>A0A8D8RQS6</accession>